<evidence type="ECO:0000313" key="2">
    <source>
        <dbReference type="Proteomes" id="UP001303046"/>
    </source>
</evidence>
<proteinExistence type="predicted"/>
<dbReference type="EMBL" id="JAVFWL010000005">
    <property type="protein sequence ID" value="KAK6756379.1"/>
    <property type="molecule type" value="Genomic_DNA"/>
</dbReference>
<reference evidence="1 2" key="1">
    <citation type="submission" date="2023-08" db="EMBL/GenBank/DDBJ databases">
        <title>A Necator americanus chromosomal reference genome.</title>
        <authorList>
            <person name="Ilik V."/>
            <person name="Petrzelkova K.J."/>
            <person name="Pardy F."/>
            <person name="Fuh T."/>
            <person name="Niatou-Singa F.S."/>
            <person name="Gouil Q."/>
            <person name="Baker L."/>
            <person name="Ritchie M.E."/>
            <person name="Jex A.R."/>
            <person name="Gazzola D."/>
            <person name="Li H."/>
            <person name="Toshio Fujiwara R."/>
            <person name="Zhan B."/>
            <person name="Aroian R.V."/>
            <person name="Pafco B."/>
            <person name="Schwarz E.M."/>
        </authorList>
    </citation>
    <scope>NUCLEOTIDE SEQUENCE [LARGE SCALE GENOMIC DNA]</scope>
    <source>
        <strain evidence="1 2">Aroian</strain>
        <tissue evidence="1">Whole animal</tissue>
    </source>
</reference>
<name>A0ABR1E124_NECAM</name>
<keyword evidence="2" id="KW-1185">Reference proteome</keyword>
<evidence type="ECO:0000313" key="1">
    <source>
        <dbReference type="EMBL" id="KAK6756379.1"/>
    </source>
</evidence>
<comment type="caution">
    <text evidence="1">The sequence shown here is derived from an EMBL/GenBank/DDBJ whole genome shotgun (WGS) entry which is preliminary data.</text>
</comment>
<sequence>MVIVNLPSCNCFRFLLRSNINTFSFISSVEQEDYEFAEINTFTIMFNFSSSATPNPGANKTEQGDWRSIRLDALVPSTSIRKFGVYERLSDLYNDSAGLADVFILPDESVAYILALKK</sequence>
<protein>
    <submittedName>
        <fullName evidence="1">Uncharacterized protein</fullName>
    </submittedName>
</protein>
<dbReference type="Proteomes" id="UP001303046">
    <property type="component" value="Unassembled WGS sequence"/>
</dbReference>
<organism evidence="1 2">
    <name type="scientific">Necator americanus</name>
    <name type="common">Human hookworm</name>
    <dbReference type="NCBI Taxonomy" id="51031"/>
    <lineage>
        <taxon>Eukaryota</taxon>
        <taxon>Metazoa</taxon>
        <taxon>Ecdysozoa</taxon>
        <taxon>Nematoda</taxon>
        <taxon>Chromadorea</taxon>
        <taxon>Rhabditida</taxon>
        <taxon>Rhabditina</taxon>
        <taxon>Rhabditomorpha</taxon>
        <taxon>Strongyloidea</taxon>
        <taxon>Ancylostomatidae</taxon>
        <taxon>Bunostominae</taxon>
        <taxon>Necator</taxon>
    </lineage>
</organism>
<gene>
    <name evidence="1" type="primary">Necator_chrV.g19452</name>
    <name evidence="1" type="ORF">RB195_014660</name>
</gene>
<accession>A0ABR1E124</accession>